<name>A0A9D4F9P5_DREPO</name>
<dbReference type="Proteomes" id="UP000828390">
    <property type="component" value="Unassembled WGS sequence"/>
</dbReference>
<organism evidence="1 2">
    <name type="scientific">Dreissena polymorpha</name>
    <name type="common">Zebra mussel</name>
    <name type="synonym">Mytilus polymorpha</name>
    <dbReference type="NCBI Taxonomy" id="45954"/>
    <lineage>
        <taxon>Eukaryota</taxon>
        <taxon>Metazoa</taxon>
        <taxon>Spiralia</taxon>
        <taxon>Lophotrochozoa</taxon>
        <taxon>Mollusca</taxon>
        <taxon>Bivalvia</taxon>
        <taxon>Autobranchia</taxon>
        <taxon>Heteroconchia</taxon>
        <taxon>Euheterodonta</taxon>
        <taxon>Imparidentia</taxon>
        <taxon>Neoheterodontei</taxon>
        <taxon>Myida</taxon>
        <taxon>Dreissenoidea</taxon>
        <taxon>Dreissenidae</taxon>
        <taxon>Dreissena</taxon>
    </lineage>
</organism>
<dbReference type="AlphaFoldDB" id="A0A9D4F9P5"/>
<sequence>MPTKSLQRYGEMGFTWLVCRFQEVEILQLSVQNKRSKLYLQHYFNSIGSVEWQDGMI</sequence>
<gene>
    <name evidence="1" type="ORF">DPMN_147338</name>
</gene>
<comment type="caution">
    <text evidence="1">The sequence shown here is derived from an EMBL/GenBank/DDBJ whole genome shotgun (WGS) entry which is preliminary data.</text>
</comment>
<evidence type="ECO:0000313" key="2">
    <source>
        <dbReference type="Proteomes" id="UP000828390"/>
    </source>
</evidence>
<proteinExistence type="predicted"/>
<keyword evidence="2" id="KW-1185">Reference proteome</keyword>
<reference evidence="1" key="2">
    <citation type="submission" date="2020-11" db="EMBL/GenBank/DDBJ databases">
        <authorList>
            <person name="McCartney M.A."/>
            <person name="Auch B."/>
            <person name="Kono T."/>
            <person name="Mallez S."/>
            <person name="Becker A."/>
            <person name="Gohl D.M."/>
            <person name="Silverstein K.A.T."/>
            <person name="Koren S."/>
            <person name="Bechman K.B."/>
            <person name="Herman A."/>
            <person name="Abrahante J.E."/>
            <person name="Garbe J."/>
        </authorList>
    </citation>
    <scope>NUCLEOTIDE SEQUENCE</scope>
    <source>
        <strain evidence="1">Duluth1</strain>
        <tissue evidence="1">Whole animal</tissue>
    </source>
</reference>
<evidence type="ECO:0000313" key="1">
    <source>
        <dbReference type="EMBL" id="KAH3793816.1"/>
    </source>
</evidence>
<protein>
    <submittedName>
        <fullName evidence="1">Uncharacterized protein</fullName>
    </submittedName>
</protein>
<dbReference type="EMBL" id="JAIWYP010000007">
    <property type="protein sequence ID" value="KAH3793816.1"/>
    <property type="molecule type" value="Genomic_DNA"/>
</dbReference>
<reference evidence="1" key="1">
    <citation type="journal article" date="2019" name="bioRxiv">
        <title>The Genome of the Zebra Mussel, Dreissena polymorpha: A Resource for Invasive Species Research.</title>
        <authorList>
            <person name="McCartney M.A."/>
            <person name="Auch B."/>
            <person name="Kono T."/>
            <person name="Mallez S."/>
            <person name="Zhang Y."/>
            <person name="Obille A."/>
            <person name="Becker A."/>
            <person name="Abrahante J.E."/>
            <person name="Garbe J."/>
            <person name="Badalamenti J.P."/>
            <person name="Herman A."/>
            <person name="Mangelson H."/>
            <person name="Liachko I."/>
            <person name="Sullivan S."/>
            <person name="Sone E.D."/>
            <person name="Koren S."/>
            <person name="Silverstein K.A.T."/>
            <person name="Beckman K.B."/>
            <person name="Gohl D.M."/>
        </authorList>
    </citation>
    <scope>NUCLEOTIDE SEQUENCE</scope>
    <source>
        <strain evidence="1">Duluth1</strain>
        <tissue evidence="1">Whole animal</tissue>
    </source>
</reference>
<accession>A0A9D4F9P5</accession>